<keyword evidence="1" id="KW-0472">Membrane</keyword>
<dbReference type="InterPro" id="IPR036388">
    <property type="entry name" value="WH-like_DNA-bd_sf"/>
</dbReference>
<evidence type="ECO:0000256" key="1">
    <source>
        <dbReference type="SAM" id="Phobius"/>
    </source>
</evidence>
<protein>
    <submittedName>
        <fullName evidence="3">Winged helix-turn-helix domain-containing protein</fullName>
    </submittedName>
</protein>
<keyword evidence="1" id="KW-1133">Transmembrane helix</keyword>
<dbReference type="InterPro" id="IPR036390">
    <property type="entry name" value="WH_DNA-bd_sf"/>
</dbReference>
<gene>
    <name evidence="3" type="ORF">EGH21_09045</name>
</gene>
<feature type="domain" description="DUF7344" evidence="2">
    <location>
        <begin position="14"/>
        <end position="92"/>
    </location>
</feature>
<comment type="caution">
    <text evidence="3">The sequence shown here is derived from an EMBL/GenBank/DDBJ whole genome shotgun (WGS) entry which is preliminary data.</text>
</comment>
<feature type="transmembrane region" description="Helical" evidence="1">
    <location>
        <begin position="145"/>
        <end position="164"/>
    </location>
</feature>
<dbReference type="InterPro" id="IPR011991">
    <property type="entry name" value="ArsR-like_HTH"/>
</dbReference>
<accession>A0AAW4PS01</accession>
<dbReference type="Gene3D" id="1.10.10.10">
    <property type="entry name" value="Winged helix-like DNA-binding domain superfamily/Winged helix DNA-binding domain"/>
    <property type="match status" value="1"/>
</dbReference>
<dbReference type="AlphaFoldDB" id="A0AAW4PS01"/>
<evidence type="ECO:0000259" key="2">
    <source>
        <dbReference type="Pfam" id="PF24035"/>
    </source>
</evidence>
<dbReference type="Pfam" id="PF24035">
    <property type="entry name" value="DUF7344"/>
    <property type="match status" value="1"/>
</dbReference>
<dbReference type="SUPFAM" id="SSF46785">
    <property type="entry name" value="Winged helix' DNA-binding domain"/>
    <property type="match status" value="1"/>
</dbReference>
<name>A0AAW4PS01_9EURY</name>
<sequence>MTGQHQRLSRDTVFEVLSNSRRRFILATLRRRGSPISVSRLARLIGAHEDDVSPSEISASEEKRVYVSLYQSHIPKLEAAGFVEYDEEARSVMETPATAEIDRYLGPVPPAVHWPRLNGIVSLAAGTTFLASAADVGVLTALSPYTVGGAVVLVLLSVTVAQYADHRRRSSARPPELREH</sequence>
<dbReference type="InterPro" id="IPR055768">
    <property type="entry name" value="DUF7344"/>
</dbReference>
<keyword evidence="1" id="KW-0812">Transmembrane</keyword>
<proteinExistence type="predicted"/>
<keyword evidence="4" id="KW-1185">Reference proteome</keyword>
<dbReference type="Proteomes" id="UP001430377">
    <property type="component" value="Unassembled WGS sequence"/>
</dbReference>
<organism evidence="3 4">
    <name type="scientific">Haloarcula rubra</name>
    <dbReference type="NCBI Taxonomy" id="2487747"/>
    <lineage>
        <taxon>Archaea</taxon>
        <taxon>Methanobacteriati</taxon>
        <taxon>Methanobacteriota</taxon>
        <taxon>Stenosarchaea group</taxon>
        <taxon>Halobacteria</taxon>
        <taxon>Halobacteriales</taxon>
        <taxon>Haloarculaceae</taxon>
        <taxon>Haloarcula</taxon>
    </lineage>
</organism>
<reference evidence="3 4" key="1">
    <citation type="submission" date="2021-06" db="EMBL/GenBank/DDBJ databases">
        <title>Halomicroarcula sp. a new haloarchaeum isolated from saline soil.</title>
        <authorList>
            <person name="Duran-Viseras A."/>
            <person name="Sanchez-Porro C."/>
            <person name="Ventosa A."/>
        </authorList>
    </citation>
    <scope>NUCLEOTIDE SEQUENCE [LARGE SCALE GENOMIC DNA]</scope>
    <source>
        <strain evidence="3 4">F13</strain>
    </source>
</reference>
<evidence type="ECO:0000313" key="3">
    <source>
        <dbReference type="EMBL" id="MBX0323173.1"/>
    </source>
</evidence>
<dbReference type="EMBL" id="RKLR01000003">
    <property type="protein sequence ID" value="MBX0323173.1"/>
    <property type="molecule type" value="Genomic_DNA"/>
</dbReference>
<dbReference type="RefSeq" id="WP_220618153.1">
    <property type="nucleotide sequence ID" value="NZ_RKLR01000003.1"/>
</dbReference>
<dbReference type="CDD" id="cd00090">
    <property type="entry name" value="HTH_ARSR"/>
    <property type="match status" value="1"/>
</dbReference>
<evidence type="ECO:0000313" key="4">
    <source>
        <dbReference type="Proteomes" id="UP001430377"/>
    </source>
</evidence>